<feature type="compositionally biased region" description="Low complexity" evidence="1">
    <location>
        <begin position="19"/>
        <end position="29"/>
    </location>
</feature>
<protein>
    <submittedName>
        <fullName evidence="2">Uncharacterized protein</fullName>
    </submittedName>
</protein>
<gene>
    <name evidence="2" type="ORF">HNQ79_003537</name>
</gene>
<evidence type="ECO:0000256" key="1">
    <source>
        <dbReference type="SAM" id="MobiDB-lite"/>
    </source>
</evidence>
<dbReference type="AlphaFoldDB" id="A0A7X0HIM3"/>
<dbReference type="RefSeq" id="WP_185032032.1">
    <property type="nucleotide sequence ID" value="NZ_BNBN01000001.1"/>
</dbReference>
<feature type="compositionally biased region" description="Pro residues" evidence="1">
    <location>
        <begin position="30"/>
        <end position="48"/>
    </location>
</feature>
<comment type="caution">
    <text evidence="2">The sequence shown here is derived from an EMBL/GenBank/DDBJ whole genome shotgun (WGS) entry which is preliminary data.</text>
</comment>
<proteinExistence type="predicted"/>
<accession>A0A7X0HIM3</accession>
<organism evidence="2 3">
    <name type="scientific">Streptomyces candidus</name>
    <dbReference type="NCBI Taxonomy" id="67283"/>
    <lineage>
        <taxon>Bacteria</taxon>
        <taxon>Bacillati</taxon>
        <taxon>Actinomycetota</taxon>
        <taxon>Actinomycetes</taxon>
        <taxon>Kitasatosporales</taxon>
        <taxon>Streptomycetaceae</taxon>
        <taxon>Streptomyces</taxon>
    </lineage>
</organism>
<keyword evidence="3" id="KW-1185">Reference proteome</keyword>
<feature type="region of interest" description="Disordered" evidence="1">
    <location>
        <begin position="1"/>
        <end position="52"/>
    </location>
</feature>
<dbReference type="Proteomes" id="UP000540423">
    <property type="component" value="Unassembled WGS sequence"/>
</dbReference>
<evidence type="ECO:0000313" key="3">
    <source>
        <dbReference type="Proteomes" id="UP000540423"/>
    </source>
</evidence>
<feature type="compositionally biased region" description="Basic residues" evidence="1">
    <location>
        <begin position="1"/>
        <end position="17"/>
    </location>
</feature>
<dbReference type="EMBL" id="JACHEM010000008">
    <property type="protein sequence ID" value="MBB6437062.1"/>
    <property type="molecule type" value="Genomic_DNA"/>
</dbReference>
<name>A0A7X0HIM3_9ACTN</name>
<sequence>MKHLLARLLGRLRRPQPQRHPQAQFQPQPQARPEPHPYQQPQPLPPSSVPECCCAEPPLPQPPVYAYAFPYSCPYVGGPSGASGSAVHDSREPGPVR</sequence>
<evidence type="ECO:0000313" key="2">
    <source>
        <dbReference type="EMBL" id="MBB6437062.1"/>
    </source>
</evidence>
<reference evidence="2 3" key="1">
    <citation type="submission" date="2020-08" db="EMBL/GenBank/DDBJ databases">
        <title>Genomic Encyclopedia of Type Strains, Phase IV (KMG-IV): sequencing the most valuable type-strain genomes for metagenomic binning, comparative biology and taxonomic classification.</title>
        <authorList>
            <person name="Goeker M."/>
        </authorList>
    </citation>
    <scope>NUCLEOTIDE SEQUENCE [LARGE SCALE GENOMIC DNA]</scope>
    <source>
        <strain evidence="2 3">DSM 40141</strain>
    </source>
</reference>